<dbReference type="EMBL" id="AZST01001086">
    <property type="protein sequence ID" value="KEP46473.1"/>
    <property type="molecule type" value="Genomic_DNA"/>
</dbReference>
<sequence length="300" mass="34608">MQVIKETKNNKAPGEDGLSYEFYKHWLKQWEDNEKENKIKIPDISKILYEVYKDIETTGEAHFSFTIGRMYLLYKKGSKTKIENYRPLTLLNTDYKILTKVIAAKLGEVAGKILHENQAGFVPKRSIYDQVRLNQMIINYAEIKEEDGLMVSLDQEKAYDKIDHDYLWEVLTAFGFPKEFIKTIKALYNEAQTRVIVNNSYDVPFSVNRGVRQGDPMSCILYDLAIEPLANSIRKCEKITGYKVKGMKEPLKVTLFADDTVVFLKKNNKVKNLEIIINKFCKASTAKFNLGKTNYLPIGT</sequence>
<dbReference type="OrthoDB" id="2205812at2759"/>
<dbReference type="PANTHER" id="PTHR31635">
    <property type="entry name" value="REVERSE TRANSCRIPTASE DOMAIN-CONTAINING PROTEIN-RELATED"/>
    <property type="match status" value="1"/>
</dbReference>
<keyword evidence="3" id="KW-1185">Reference proteome</keyword>
<comment type="caution">
    <text evidence="2">The sequence shown here is derived from an EMBL/GenBank/DDBJ whole genome shotgun (WGS) entry which is preliminary data.</text>
</comment>
<gene>
    <name evidence="2" type="ORF">V565_196970</name>
</gene>
<dbReference type="HOGENOM" id="CLU_000680_27_2_1"/>
<organism evidence="2 3">
    <name type="scientific">Rhizoctonia solani 123E</name>
    <dbReference type="NCBI Taxonomy" id="1423351"/>
    <lineage>
        <taxon>Eukaryota</taxon>
        <taxon>Fungi</taxon>
        <taxon>Dikarya</taxon>
        <taxon>Basidiomycota</taxon>
        <taxon>Agaricomycotina</taxon>
        <taxon>Agaricomycetes</taxon>
        <taxon>Cantharellales</taxon>
        <taxon>Ceratobasidiaceae</taxon>
        <taxon>Rhizoctonia</taxon>
    </lineage>
</organism>
<dbReference type="InterPro" id="IPR043502">
    <property type="entry name" value="DNA/RNA_pol_sf"/>
</dbReference>
<name>A0A074RP55_9AGAM</name>
<dbReference type="CDD" id="cd01650">
    <property type="entry name" value="RT_nLTR_like"/>
    <property type="match status" value="1"/>
</dbReference>
<dbReference type="PANTHER" id="PTHR31635:SF196">
    <property type="entry name" value="REVERSE TRANSCRIPTASE DOMAIN-CONTAINING PROTEIN-RELATED"/>
    <property type="match status" value="1"/>
</dbReference>
<evidence type="ECO:0000259" key="1">
    <source>
        <dbReference type="PROSITE" id="PS50878"/>
    </source>
</evidence>
<feature type="non-terminal residue" evidence="2">
    <location>
        <position position="300"/>
    </location>
</feature>
<reference evidence="2 3" key="1">
    <citation type="submission" date="2013-12" db="EMBL/GenBank/DDBJ databases">
        <authorList>
            <person name="Cubeta M."/>
            <person name="Pakala S."/>
            <person name="Fedorova N."/>
            <person name="Thomas E."/>
            <person name="Dean R."/>
            <person name="Jabaji S."/>
            <person name="Neate S."/>
            <person name="Toda T."/>
            <person name="Tavantzis S."/>
            <person name="Vilgalys R."/>
            <person name="Bharathan N."/>
            <person name="Pakala S."/>
            <person name="Losada L.S."/>
            <person name="Zafar N."/>
            <person name="Nierman W."/>
        </authorList>
    </citation>
    <scope>NUCLEOTIDE SEQUENCE [LARGE SCALE GENOMIC DNA]</scope>
    <source>
        <strain evidence="2 3">123E</strain>
    </source>
</reference>
<keyword evidence="2" id="KW-0808">Transferase</keyword>
<evidence type="ECO:0000313" key="3">
    <source>
        <dbReference type="Proteomes" id="UP000027456"/>
    </source>
</evidence>
<dbReference type="SUPFAM" id="SSF56672">
    <property type="entry name" value="DNA/RNA polymerases"/>
    <property type="match status" value="1"/>
</dbReference>
<dbReference type="AlphaFoldDB" id="A0A074RP55"/>
<dbReference type="PROSITE" id="PS50878">
    <property type="entry name" value="RT_POL"/>
    <property type="match status" value="1"/>
</dbReference>
<proteinExistence type="predicted"/>
<dbReference type="GO" id="GO:0003964">
    <property type="term" value="F:RNA-directed DNA polymerase activity"/>
    <property type="evidence" value="ECO:0007669"/>
    <property type="project" value="UniProtKB-KW"/>
</dbReference>
<dbReference type="Proteomes" id="UP000027456">
    <property type="component" value="Unassembled WGS sequence"/>
</dbReference>
<evidence type="ECO:0000313" key="2">
    <source>
        <dbReference type="EMBL" id="KEP46473.1"/>
    </source>
</evidence>
<keyword evidence="2" id="KW-0548">Nucleotidyltransferase</keyword>
<dbReference type="Pfam" id="PF00078">
    <property type="entry name" value="RVT_1"/>
    <property type="match status" value="1"/>
</dbReference>
<dbReference type="InterPro" id="IPR000477">
    <property type="entry name" value="RT_dom"/>
</dbReference>
<protein>
    <submittedName>
        <fullName evidence="2">Reverse transcriptase</fullName>
    </submittedName>
</protein>
<accession>A0A074RP55</accession>
<dbReference type="STRING" id="1423351.A0A074RP55"/>
<feature type="domain" description="Reverse transcriptase" evidence="1">
    <location>
        <begin position="54"/>
        <end position="300"/>
    </location>
</feature>
<keyword evidence="2" id="KW-0695">RNA-directed DNA polymerase</keyword>